<sequence length="51" mass="5946">MIILSKLIVFFCNLTGMPYKIIVNLVYRRNAVFIKTDSPHAQTMAIRNSFR</sequence>
<name>A0A1M7HQT6_9FLAO</name>
<gene>
    <name evidence="1" type="ORF">SAMN05444366_2832</name>
</gene>
<dbReference type="Proteomes" id="UP000184121">
    <property type="component" value="Unassembled WGS sequence"/>
</dbReference>
<evidence type="ECO:0000313" key="1">
    <source>
        <dbReference type="EMBL" id="SHM30845.1"/>
    </source>
</evidence>
<dbReference type="AlphaFoldDB" id="A0A1M7HQT6"/>
<evidence type="ECO:0000313" key="2">
    <source>
        <dbReference type="Proteomes" id="UP000184121"/>
    </source>
</evidence>
<dbReference type="STRING" id="29534.SAMN05444366_2832"/>
<protein>
    <submittedName>
        <fullName evidence="1">Uncharacterized protein</fullName>
    </submittedName>
</protein>
<organism evidence="1 2">
    <name type="scientific">Flavobacterium saccharophilum</name>
    <dbReference type="NCBI Taxonomy" id="29534"/>
    <lineage>
        <taxon>Bacteria</taxon>
        <taxon>Pseudomonadati</taxon>
        <taxon>Bacteroidota</taxon>
        <taxon>Flavobacteriia</taxon>
        <taxon>Flavobacteriales</taxon>
        <taxon>Flavobacteriaceae</taxon>
        <taxon>Flavobacterium</taxon>
    </lineage>
</organism>
<proteinExistence type="predicted"/>
<reference evidence="2" key="1">
    <citation type="submission" date="2016-11" db="EMBL/GenBank/DDBJ databases">
        <authorList>
            <person name="Varghese N."/>
            <person name="Submissions S."/>
        </authorList>
    </citation>
    <scope>NUCLEOTIDE SEQUENCE [LARGE SCALE GENOMIC DNA]</scope>
    <source>
        <strain evidence="2">DSM 1811</strain>
    </source>
</reference>
<dbReference type="EMBL" id="FRBY01000004">
    <property type="protein sequence ID" value="SHM30845.1"/>
    <property type="molecule type" value="Genomic_DNA"/>
</dbReference>
<accession>A0A1M7HQT6</accession>
<keyword evidence="2" id="KW-1185">Reference proteome</keyword>